<feature type="compositionally biased region" description="Polar residues" evidence="1">
    <location>
        <begin position="82"/>
        <end position="100"/>
    </location>
</feature>
<name>A0A5N7BD99_9EURO</name>
<feature type="region of interest" description="Disordered" evidence="1">
    <location>
        <begin position="30"/>
        <end position="139"/>
    </location>
</feature>
<feature type="region of interest" description="Disordered" evidence="1">
    <location>
        <begin position="329"/>
        <end position="357"/>
    </location>
</feature>
<protein>
    <submittedName>
        <fullName evidence="2">Uncharacterized protein</fullName>
    </submittedName>
</protein>
<keyword evidence="3" id="KW-1185">Reference proteome</keyword>
<accession>A0A5N7BD99</accession>
<proteinExistence type="predicted"/>
<dbReference type="Proteomes" id="UP000326198">
    <property type="component" value="Unassembled WGS sequence"/>
</dbReference>
<gene>
    <name evidence="2" type="ORF">BDV26DRAFT_156752</name>
</gene>
<feature type="compositionally biased region" description="Low complexity" evidence="1">
    <location>
        <begin position="114"/>
        <end position="126"/>
    </location>
</feature>
<organism evidence="2 3">
    <name type="scientific">Aspergillus bertholletiae</name>
    <dbReference type="NCBI Taxonomy" id="1226010"/>
    <lineage>
        <taxon>Eukaryota</taxon>
        <taxon>Fungi</taxon>
        <taxon>Dikarya</taxon>
        <taxon>Ascomycota</taxon>
        <taxon>Pezizomycotina</taxon>
        <taxon>Eurotiomycetes</taxon>
        <taxon>Eurotiomycetidae</taxon>
        <taxon>Eurotiales</taxon>
        <taxon>Aspergillaceae</taxon>
        <taxon>Aspergillus</taxon>
        <taxon>Aspergillus subgen. Circumdati</taxon>
    </lineage>
</organism>
<sequence length="357" mass="38779">MAALTMTPTTVRQPFASLDTPRVRPLLKSRMNLKNQQNGTILSGKRQPLSEVDTENIDPTIFKASTKRKRGSDEDDEHESVKNSTKPMKTSRITLTTVKSNAAPRIPTTPPKASPSTPKSAPTLKPAGRSPQAKPCKPFARRSTIAKSRLEPAGKKSVHRPFSLAAALASGKPTSQAAPKAPSTWSFDIYVDTEQEEMTNLMQHSTCVLDISDDEGKGELTTRGKENIPPAELGIDLPRSRQQESPATAARKFVMMEESRAPLGDLNAADYYGKDCHAFSHVVVYDDEETETTPVRKAPLPTLHRPNHSRSKLSSVSTIASILEASMPEKQVKAAKSGPSEAEIEVWESGSAAEESA</sequence>
<dbReference type="AlphaFoldDB" id="A0A5N7BD99"/>
<evidence type="ECO:0000313" key="3">
    <source>
        <dbReference type="Proteomes" id="UP000326198"/>
    </source>
</evidence>
<dbReference type="OrthoDB" id="425602at2759"/>
<feature type="compositionally biased region" description="Polar residues" evidence="1">
    <location>
        <begin position="32"/>
        <end position="41"/>
    </location>
</feature>
<evidence type="ECO:0000313" key="2">
    <source>
        <dbReference type="EMBL" id="KAE8379748.1"/>
    </source>
</evidence>
<evidence type="ECO:0000256" key="1">
    <source>
        <dbReference type="SAM" id="MobiDB-lite"/>
    </source>
</evidence>
<dbReference type="EMBL" id="ML736190">
    <property type="protein sequence ID" value="KAE8379748.1"/>
    <property type="molecule type" value="Genomic_DNA"/>
</dbReference>
<reference evidence="2 3" key="1">
    <citation type="submission" date="2019-04" db="EMBL/GenBank/DDBJ databases">
        <title>Friends and foes A comparative genomics studyof 23 Aspergillus species from section Flavi.</title>
        <authorList>
            <consortium name="DOE Joint Genome Institute"/>
            <person name="Kjaerbolling I."/>
            <person name="Vesth T."/>
            <person name="Frisvad J.C."/>
            <person name="Nybo J.L."/>
            <person name="Theobald S."/>
            <person name="Kildgaard S."/>
            <person name="Isbrandt T."/>
            <person name="Kuo A."/>
            <person name="Sato A."/>
            <person name="Lyhne E.K."/>
            <person name="Kogle M.E."/>
            <person name="Wiebenga A."/>
            <person name="Kun R.S."/>
            <person name="Lubbers R.J."/>
            <person name="Makela M.R."/>
            <person name="Barry K."/>
            <person name="Chovatia M."/>
            <person name="Clum A."/>
            <person name="Daum C."/>
            <person name="Haridas S."/>
            <person name="He G."/>
            <person name="LaButti K."/>
            <person name="Lipzen A."/>
            <person name="Mondo S."/>
            <person name="Riley R."/>
            <person name="Salamov A."/>
            <person name="Simmons B.A."/>
            <person name="Magnuson J.K."/>
            <person name="Henrissat B."/>
            <person name="Mortensen U.H."/>
            <person name="Larsen T.O."/>
            <person name="Devries R.P."/>
            <person name="Grigoriev I.V."/>
            <person name="Machida M."/>
            <person name="Baker S.E."/>
            <person name="Andersen M.R."/>
        </authorList>
    </citation>
    <scope>NUCLEOTIDE SEQUENCE [LARGE SCALE GENOMIC DNA]</scope>
    <source>
        <strain evidence="2 3">IBT 29228</strain>
    </source>
</reference>